<dbReference type="Pfam" id="PF04860">
    <property type="entry name" value="Phage_portal"/>
    <property type="match status" value="1"/>
</dbReference>
<evidence type="ECO:0000259" key="2">
    <source>
        <dbReference type="Pfam" id="PF13619"/>
    </source>
</evidence>
<dbReference type="EMBL" id="JAMQCP010000007">
    <property type="protein sequence ID" value="MDS0256041.1"/>
    <property type="molecule type" value="Genomic_DNA"/>
</dbReference>
<feature type="region of interest" description="Disordered" evidence="1">
    <location>
        <begin position="492"/>
        <end position="514"/>
    </location>
</feature>
<feature type="domain" description="KTSC" evidence="2">
    <location>
        <begin position="540"/>
        <end position="599"/>
    </location>
</feature>
<name>A0ABU2F7D1_HALAR</name>
<gene>
    <name evidence="3" type="ORF">NC662_20290</name>
</gene>
<comment type="caution">
    <text evidence="3">The sequence shown here is derived from an EMBL/GenBank/DDBJ whole genome shotgun (WGS) entry which is preliminary data.</text>
</comment>
<dbReference type="InterPro" id="IPR025309">
    <property type="entry name" value="KTSC_dom"/>
</dbReference>
<protein>
    <submittedName>
        <fullName evidence="3">Phage portal protein</fullName>
    </submittedName>
</protein>
<organism evidence="3 4">
    <name type="scientific">Haloarcula argentinensis</name>
    <dbReference type="NCBI Taxonomy" id="43776"/>
    <lineage>
        <taxon>Archaea</taxon>
        <taxon>Methanobacteriati</taxon>
        <taxon>Methanobacteriota</taxon>
        <taxon>Stenosarchaea group</taxon>
        <taxon>Halobacteria</taxon>
        <taxon>Halobacteriales</taxon>
        <taxon>Haloarculaceae</taxon>
        <taxon>Haloarcula</taxon>
    </lineage>
</organism>
<feature type="region of interest" description="Disordered" evidence="1">
    <location>
        <begin position="1"/>
        <end position="32"/>
    </location>
</feature>
<keyword evidence="4" id="KW-1185">Reference proteome</keyword>
<proteinExistence type="predicted"/>
<sequence length="616" mass="68569">MTDDTSDEARVSLSISTPGNSGAMQKAKETTQLDERRIATDVGRGIVPPYNPETLASFQELNETHQACLRKKARYECGYGFDIVPHPSADSPDPDGDAYQAVNNFWHGSDSKWSIGPENTTAATPEEVLELSRLDYHGIGWASLEILVEGDGTPVGLAHVPSATTRVRKTTTEIETANGETREEIESGHGYVQIRQGRRRYFGEAGDRYGDDPTFVDKETGEVASSAEDLPNGPANELLFIPNPSPLSLYYGIPDWVASMRTMAADEAAQEMNHDMFDNLGIPHYAIKVYGGTLTEESKQELRELQQNLKGQRYRTAILEVDGFEFQSDDPLAEGDPSDVEIEFEPLGATDQGDMEFQEFRERNEHEIAKVHSVPPILINVTGTSNRSNSQEQTREFAKNVIEPEQAKFEARLYRILHQTALGVEDWTIDFELRGGDNPREEASVARQKIQAVRGAVPVNRALEMVGEDPLPEDHPIDGDETLVANVGADFESDETEMQASRPEAAPPEENKVGTRAGLSVELDNPLNPDEVRTDMMAFDSSNLVSGLYDRQTRDLYIRFHGDPTDRIYVYLDVPEETWQGLKDASSHGSYHADHIKWDFVYEELTDTTGWPQIGA</sequence>
<dbReference type="RefSeq" id="WP_311241396.1">
    <property type="nucleotide sequence ID" value="NZ_BAABDY010000009.1"/>
</dbReference>
<evidence type="ECO:0000313" key="3">
    <source>
        <dbReference type="EMBL" id="MDS0256041.1"/>
    </source>
</evidence>
<dbReference type="Proteomes" id="UP001248536">
    <property type="component" value="Unassembled WGS sequence"/>
</dbReference>
<feature type="compositionally biased region" description="Polar residues" evidence="1">
    <location>
        <begin position="13"/>
        <end position="23"/>
    </location>
</feature>
<dbReference type="InterPro" id="IPR006944">
    <property type="entry name" value="Phage/GTA_portal"/>
</dbReference>
<accession>A0ABU2F7D1</accession>
<reference evidence="3 4" key="1">
    <citation type="submission" date="2022-06" db="EMBL/GenBank/DDBJ databases">
        <title>Haloarcula sp. a new haloarchaeum isolate from saline soil.</title>
        <authorList>
            <person name="Strakova D."/>
            <person name="Galisteo C."/>
            <person name="Sanchez-Porro C."/>
            <person name="Ventosa A."/>
        </authorList>
    </citation>
    <scope>NUCLEOTIDE SEQUENCE [LARGE SCALE GENOMIC DNA]</scope>
    <source>
        <strain evidence="3 4">JCM 15760</strain>
    </source>
</reference>
<dbReference type="Pfam" id="PF13619">
    <property type="entry name" value="KTSC"/>
    <property type="match status" value="1"/>
</dbReference>
<evidence type="ECO:0000256" key="1">
    <source>
        <dbReference type="SAM" id="MobiDB-lite"/>
    </source>
</evidence>
<evidence type="ECO:0000313" key="4">
    <source>
        <dbReference type="Proteomes" id="UP001248536"/>
    </source>
</evidence>